<sequence>MGLFGKKKKTWDEGRIQENKAKMRALFEQVVEDAAGYQLVYAYSSSVKTSNYILARKTTYTYTSLIVGFREADMSIVILQTTPELEGCSDPEIFRKGEIKKAKVVQGGFTIYHKGGLMSGYTQFYISDEYDDDNLFAYMRQSEEAAQWDIFWPKFCK</sequence>
<name>A0A099I7Q6_CLOIN</name>
<gene>
    <name evidence="1" type="ORF">CIAN88_10105</name>
</gene>
<evidence type="ECO:0000313" key="1">
    <source>
        <dbReference type="EMBL" id="KGJ53277.1"/>
    </source>
</evidence>
<evidence type="ECO:0000313" key="2">
    <source>
        <dbReference type="Proteomes" id="UP000030008"/>
    </source>
</evidence>
<dbReference type="EMBL" id="JQIF01000042">
    <property type="protein sequence ID" value="KGJ53277.1"/>
    <property type="molecule type" value="Genomic_DNA"/>
</dbReference>
<dbReference type="AlphaFoldDB" id="A0A099I7Q6"/>
<reference evidence="1 2" key="1">
    <citation type="submission" date="2014-08" db="EMBL/GenBank/DDBJ databases">
        <title>Clostridium innocuum, an unnegligible vancomycin-resistant pathogen causing extra-intestinal infections.</title>
        <authorList>
            <person name="Feng Y."/>
            <person name="Chiu C.-H."/>
        </authorList>
    </citation>
    <scope>NUCLEOTIDE SEQUENCE [LARGE SCALE GENOMIC DNA]</scope>
    <source>
        <strain evidence="1 2">AN88</strain>
    </source>
</reference>
<dbReference type="Proteomes" id="UP000030008">
    <property type="component" value="Unassembled WGS sequence"/>
</dbReference>
<dbReference type="RefSeq" id="WP_044905308.1">
    <property type="nucleotide sequence ID" value="NZ_JQIF01000042.1"/>
</dbReference>
<organism evidence="1 2">
    <name type="scientific">Clostridium innocuum</name>
    <dbReference type="NCBI Taxonomy" id="1522"/>
    <lineage>
        <taxon>Bacteria</taxon>
        <taxon>Bacillati</taxon>
        <taxon>Bacillota</taxon>
        <taxon>Clostridia</taxon>
        <taxon>Eubacteriales</taxon>
        <taxon>Clostridiaceae</taxon>
        <taxon>Clostridium</taxon>
    </lineage>
</organism>
<accession>A0A099I7Q6</accession>
<proteinExistence type="predicted"/>
<comment type="caution">
    <text evidence="1">The sequence shown here is derived from an EMBL/GenBank/DDBJ whole genome shotgun (WGS) entry which is preliminary data.</text>
</comment>
<protein>
    <submittedName>
        <fullName evidence="1">Uncharacterized protein</fullName>
    </submittedName>
</protein>